<evidence type="ECO:0000259" key="1">
    <source>
        <dbReference type="Pfam" id="PF01882"/>
    </source>
</evidence>
<dbReference type="PANTHER" id="PTHR33608">
    <property type="entry name" value="BLL2464 PROTEIN"/>
    <property type="match status" value="1"/>
</dbReference>
<dbReference type="RefSeq" id="WP_183995006.1">
    <property type="nucleotide sequence ID" value="NZ_JACIEH010000001.1"/>
</dbReference>
<organism evidence="2 3">
    <name type="scientific">Sphingomonas kyeonggiensis</name>
    <dbReference type="NCBI Taxonomy" id="1268553"/>
    <lineage>
        <taxon>Bacteria</taxon>
        <taxon>Pseudomonadati</taxon>
        <taxon>Pseudomonadota</taxon>
        <taxon>Alphaproteobacteria</taxon>
        <taxon>Sphingomonadales</taxon>
        <taxon>Sphingomonadaceae</taxon>
        <taxon>Sphingomonas</taxon>
    </lineage>
</organism>
<protein>
    <submittedName>
        <fullName evidence="2">Uncharacterized protein (DUF58 family)</fullName>
    </submittedName>
</protein>
<dbReference type="Pfam" id="PF01882">
    <property type="entry name" value="DUF58"/>
    <property type="match status" value="1"/>
</dbReference>
<dbReference type="PANTHER" id="PTHR33608:SF3">
    <property type="entry name" value="SLR2013 PROTEIN"/>
    <property type="match status" value="1"/>
</dbReference>
<reference evidence="2 3" key="1">
    <citation type="submission" date="2020-08" db="EMBL/GenBank/DDBJ databases">
        <title>Genomic Encyclopedia of Type Strains, Phase IV (KMG-IV): sequencing the most valuable type-strain genomes for metagenomic binning, comparative biology and taxonomic classification.</title>
        <authorList>
            <person name="Goeker M."/>
        </authorList>
    </citation>
    <scope>NUCLEOTIDE SEQUENCE [LARGE SCALE GENOMIC DNA]</scope>
    <source>
        <strain evidence="2 3">DSM 101806</strain>
    </source>
</reference>
<evidence type="ECO:0000313" key="2">
    <source>
        <dbReference type="EMBL" id="MBB4097399.1"/>
    </source>
</evidence>
<name>A0A7W6NUT7_9SPHN</name>
<evidence type="ECO:0000313" key="3">
    <source>
        <dbReference type="Proteomes" id="UP000557392"/>
    </source>
</evidence>
<dbReference type="SUPFAM" id="SSF53300">
    <property type="entry name" value="vWA-like"/>
    <property type="match status" value="1"/>
</dbReference>
<gene>
    <name evidence="2" type="ORF">GGR46_000932</name>
</gene>
<dbReference type="Proteomes" id="UP000557392">
    <property type="component" value="Unassembled WGS sequence"/>
</dbReference>
<keyword evidence="3" id="KW-1185">Reference proteome</keyword>
<accession>A0A7W6NUT7</accession>
<dbReference type="AlphaFoldDB" id="A0A7W6NUT7"/>
<comment type="caution">
    <text evidence="2">The sequence shown here is derived from an EMBL/GenBank/DDBJ whole genome shotgun (WGS) entry which is preliminary data.</text>
</comment>
<dbReference type="EMBL" id="JACIEH010000001">
    <property type="protein sequence ID" value="MBB4097399.1"/>
    <property type="molecule type" value="Genomic_DNA"/>
</dbReference>
<sequence>MIRPTIRCVLAMAAGAPLALLVAVFVPQLWFAGLVWVPMVLALAAIDALLAPRAPVLKLSCPGVIEIGAPLLVEVTVAGKPVAGLEIAVATGAKLAPRAEGRVRLARGENHAEIAFLPVRRGTDRIEALWSRWTGPFGMIWRQRVEQVDRSVMITPDIRPVRSSAHLLLRDAQMGEMARVDRGEGSEFEALAEWRSGMERRTIDWNHSARHLKLLARENRIERNNQIVFAIDAGRVMCEPIDGLPRVDRAITAALLGAYAALKLGDRVALFGFDSQPRIASGAVSGTRAFPLMQRLAGELDYSTAETNYTLALATLAGDLTRRSLIVIFTEFTDPTGAELMIRAAVNLLGGHLVLFVILADDELEDLAAAEPATIDDVSRAVIAASMLRERRIVQARLRHAGVHVLEARHDQVGPALVRQYLDFKRRNLL</sequence>
<feature type="domain" description="DUF58" evidence="1">
    <location>
        <begin position="193"/>
        <end position="382"/>
    </location>
</feature>
<dbReference type="InterPro" id="IPR002881">
    <property type="entry name" value="DUF58"/>
</dbReference>
<dbReference type="InterPro" id="IPR036465">
    <property type="entry name" value="vWFA_dom_sf"/>
</dbReference>
<proteinExistence type="predicted"/>